<protein>
    <submittedName>
        <fullName evidence="3">Phasin family protein</fullName>
    </submittedName>
</protein>
<dbReference type="EMBL" id="FPBH01000019">
    <property type="protein sequence ID" value="SFU22782.1"/>
    <property type="molecule type" value="Genomic_DNA"/>
</dbReference>
<dbReference type="NCBIfam" id="TIGR01841">
    <property type="entry name" value="phasin"/>
    <property type="match status" value="1"/>
</dbReference>
<reference evidence="3 4" key="1">
    <citation type="submission" date="2016-10" db="EMBL/GenBank/DDBJ databases">
        <authorList>
            <person name="de Groot N.N."/>
        </authorList>
    </citation>
    <scope>NUCLEOTIDE SEQUENCE [LARGE SCALE GENOMIC DNA]</scope>
    <source>
        <strain evidence="3 4">LMG 27731</strain>
    </source>
</reference>
<proteinExistence type="predicted"/>
<evidence type="ECO:0000313" key="2">
    <source>
        <dbReference type="EMBL" id="CAE6845556.1"/>
    </source>
</evidence>
<dbReference type="Pfam" id="PF09361">
    <property type="entry name" value="Phasin_2"/>
    <property type="match status" value="1"/>
</dbReference>
<dbReference type="Proteomes" id="UP000198844">
    <property type="component" value="Unassembled WGS sequence"/>
</dbReference>
<evidence type="ECO:0000313" key="4">
    <source>
        <dbReference type="Proteomes" id="UP000198844"/>
    </source>
</evidence>
<dbReference type="AlphaFoldDB" id="A0A1I7EFW7"/>
<accession>A0A1I7EFW7</accession>
<gene>
    <name evidence="2" type="ORF">R69658_06922</name>
    <name evidence="3" type="ORF">SAMN05192563_101944</name>
</gene>
<dbReference type="InterPro" id="IPR010127">
    <property type="entry name" value="Phasin_subfam-1"/>
</dbReference>
<keyword evidence="5" id="KW-1185">Reference proteome</keyword>
<reference evidence="2 5" key="2">
    <citation type="submission" date="2021-02" db="EMBL/GenBank/DDBJ databases">
        <authorList>
            <person name="Vanwijnsberghe S."/>
        </authorList>
    </citation>
    <scope>NUCLEOTIDE SEQUENCE [LARGE SCALE GENOMIC DNA]</scope>
    <source>
        <strain evidence="2 5">R-69658</strain>
    </source>
</reference>
<name>A0A1I7EFW7_9BURK</name>
<dbReference type="Proteomes" id="UP000674425">
    <property type="component" value="Unassembled WGS sequence"/>
</dbReference>
<evidence type="ECO:0000313" key="3">
    <source>
        <dbReference type="EMBL" id="SFU22782.1"/>
    </source>
</evidence>
<evidence type="ECO:0000259" key="1">
    <source>
        <dbReference type="Pfam" id="PF09361"/>
    </source>
</evidence>
<organism evidence="3 4">
    <name type="scientific">Paraburkholderia aspalathi</name>
    <dbReference type="NCBI Taxonomy" id="1324617"/>
    <lineage>
        <taxon>Bacteria</taxon>
        <taxon>Pseudomonadati</taxon>
        <taxon>Pseudomonadota</taxon>
        <taxon>Betaproteobacteria</taxon>
        <taxon>Burkholderiales</taxon>
        <taxon>Burkholderiaceae</taxon>
        <taxon>Paraburkholderia</taxon>
    </lineage>
</organism>
<dbReference type="InterPro" id="IPR018968">
    <property type="entry name" value="Phasin"/>
</dbReference>
<evidence type="ECO:0000313" key="5">
    <source>
        <dbReference type="Proteomes" id="UP000674425"/>
    </source>
</evidence>
<sequence>MMDSTNFNSIFAEYKKVVGQFKLPGIDVGALLESRRKDVEAIVEANTTALAGVQSLAQKQSEILRTTLTEVQSLVSRVAQSGGQPAANTGEVVQQALNKALVDMQELADTAYRAQADSVAVVTKRVAEHVEELKTLLQPKK</sequence>
<dbReference type="EMBL" id="CAJNAU010000108">
    <property type="protein sequence ID" value="CAE6845556.1"/>
    <property type="molecule type" value="Genomic_DNA"/>
</dbReference>
<feature type="domain" description="Phasin" evidence="1">
    <location>
        <begin position="33"/>
        <end position="126"/>
    </location>
</feature>